<dbReference type="InterPro" id="IPR001138">
    <property type="entry name" value="Zn2Cys6_DnaBD"/>
</dbReference>
<dbReference type="CDD" id="cd12148">
    <property type="entry name" value="fungal_TF_MHR"/>
    <property type="match status" value="1"/>
</dbReference>
<dbReference type="Pfam" id="PF00172">
    <property type="entry name" value="Zn_clus"/>
    <property type="match status" value="1"/>
</dbReference>
<dbReference type="PANTHER" id="PTHR31944">
    <property type="entry name" value="HEME-RESPONSIVE ZINC FINGER TRANSCRIPTION FACTOR HAP1"/>
    <property type="match status" value="1"/>
</dbReference>
<dbReference type="GO" id="GO:0005634">
    <property type="term" value="C:nucleus"/>
    <property type="evidence" value="ECO:0007669"/>
    <property type="project" value="TreeGrafter"/>
</dbReference>
<feature type="domain" description="Zn(2)-C6 fungal-type" evidence="8">
    <location>
        <begin position="13"/>
        <end position="43"/>
    </location>
</feature>
<dbReference type="EMBL" id="KZ805426">
    <property type="protein sequence ID" value="PVH97886.1"/>
    <property type="molecule type" value="Genomic_DNA"/>
</dbReference>
<evidence type="ECO:0000256" key="5">
    <source>
        <dbReference type="ARBA" id="ARBA00023163"/>
    </source>
</evidence>
<evidence type="ECO:0000259" key="8">
    <source>
        <dbReference type="PROSITE" id="PS50048"/>
    </source>
</evidence>
<dbReference type="PROSITE" id="PS50048">
    <property type="entry name" value="ZN2_CY6_FUNGAL_2"/>
    <property type="match status" value="1"/>
</dbReference>
<sequence>MEAPRRRRRPALACEICRRRKVRCNRESPCNNCIRSKVEDCVYRTPAGQPIDFPVTPSSDIESMKTRIKELEMLLQGANISSTSPSRPAEFTPATTPGSHVETVTRSSAFTGTIHIHHGDPRLGQTPVVNRSISHKNRMFGGSHWYTSCAFLMNNLIQMIDEHTFERTYELVYNMQRCKHLAKLIKARRTPEWPCSIASKLPTREVADVLLEHYFSTVETLYRVLHQPSFRKEYEAVWKPGATPDPTFLVLLNLTFAIGAAVYDDTFTLRSMATRWVYEAETWLTNPTVKHRLSFEYFQISILLLLARELVGVGEDLNWISAGSILRAAIHFGLHRDPLLLPNRTLYDSEMHHRLWNTVLEICLQTSLNIGGPPLLSLEDFDTPPPGNFNDEQLTDDAAIAKPDDEYTDTSVARELRNTFSVRLSIVKFLNCIGTSGTYEDTLRLDSEFRSSYKTFRQAFQTFQSTFSGKRPHANQAGLVNLMMLRYLVSLHSPFFEPSLHDPAYALSRKITVESSLKMWYTFAPSSTIASNPISSTSESSLQLQRMIKCGSGFFRYCMMQTLLIISVELREQMRDDDGLGLMPLRPDLFCIVRDGVNLNLACIEAGETNIKGYLFLNLIYNNIEGIRQGLSTDALATSLASNMVDDQAKCFKILQNMLASNDMSYDVNKTAQGTLTDTVPAPSAAVDMSPEDWDFTTHDPTFDVSNIDLMTWMFDSDVVVPTAPW</sequence>
<keyword evidence="3" id="KW-0805">Transcription regulation</keyword>
<dbReference type="AlphaFoldDB" id="A0A2V1DI69"/>
<dbReference type="GO" id="GO:0000978">
    <property type="term" value="F:RNA polymerase II cis-regulatory region sequence-specific DNA binding"/>
    <property type="evidence" value="ECO:0007669"/>
    <property type="project" value="TreeGrafter"/>
</dbReference>
<dbReference type="SMART" id="SM00066">
    <property type="entry name" value="GAL4"/>
    <property type="match status" value="1"/>
</dbReference>
<dbReference type="InterPro" id="IPR036864">
    <property type="entry name" value="Zn2-C6_fun-type_DNA-bd_sf"/>
</dbReference>
<evidence type="ECO:0000313" key="9">
    <source>
        <dbReference type="EMBL" id="PVH97886.1"/>
    </source>
</evidence>
<protein>
    <recommendedName>
        <fullName evidence="8">Zn(2)-C6 fungal-type domain-containing protein</fullName>
    </recommendedName>
</protein>
<evidence type="ECO:0000256" key="7">
    <source>
        <dbReference type="SAM" id="MobiDB-lite"/>
    </source>
</evidence>
<evidence type="ECO:0000256" key="4">
    <source>
        <dbReference type="ARBA" id="ARBA00023125"/>
    </source>
</evidence>
<dbReference type="Proteomes" id="UP000244855">
    <property type="component" value="Unassembled WGS sequence"/>
</dbReference>
<keyword evidence="2" id="KW-0862">Zinc</keyword>
<evidence type="ECO:0000256" key="2">
    <source>
        <dbReference type="ARBA" id="ARBA00022833"/>
    </source>
</evidence>
<reference evidence="9 10" key="1">
    <citation type="journal article" date="2018" name="Sci. Rep.">
        <title>Comparative genomics provides insights into the lifestyle and reveals functional heterogeneity of dark septate endophytic fungi.</title>
        <authorList>
            <person name="Knapp D.G."/>
            <person name="Nemeth J.B."/>
            <person name="Barry K."/>
            <person name="Hainaut M."/>
            <person name="Henrissat B."/>
            <person name="Johnson J."/>
            <person name="Kuo A."/>
            <person name="Lim J.H.P."/>
            <person name="Lipzen A."/>
            <person name="Nolan M."/>
            <person name="Ohm R.A."/>
            <person name="Tamas L."/>
            <person name="Grigoriev I.V."/>
            <person name="Spatafora J.W."/>
            <person name="Nagy L.G."/>
            <person name="Kovacs G.M."/>
        </authorList>
    </citation>
    <scope>NUCLEOTIDE SEQUENCE [LARGE SCALE GENOMIC DNA]</scope>
    <source>
        <strain evidence="9 10">DSE2036</strain>
    </source>
</reference>
<dbReference type="Pfam" id="PF04082">
    <property type="entry name" value="Fungal_trans"/>
    <property type="match status" value="1"/>
</dbReference>
<dbReference type="InterPro" id="IPR051430">
    <property type="entry name" value="Fungal_TF_Env_Response"/>
</dbReference>
<dbReference type="PROSITE" id="PS00463">
    <property type="entry name" value="ZN2_CY6_FUNGAL_1"/>
    <property type="match status" value="1"/>
</dbReference>
<dbReference type="GO" id="GO:0008270">
    <property type="term" value="F:zinc ion binding"/>
    <property type="evidence" value="ECO:0007669"/>
    <property type="project" value="InterPro"/>
</dbReference>
<dbReference type="PANTHER" id="PTHR31944:SF131">
    <property type="entry name" value="HEME-RESPONSIVE ZINC FINGER TRANSCRIPTION FACTOR HAP1"/>
    <property type="match status" value="1"/>
</dbReference>
<dbReference type="SUPFAM" id="SSF57701">
    <property type="entry name" value="Zn2/Cys6 DNA-binding domain"/>
    <property type="match status" value="1"/>
</dbReference>
<keyword evidence="4" id="KW-0238">DNA-binding</keyword>
<dbReference type="Gene3D" id="4.10.240.10">
    <property type="entry name" value="Zn(2)-C6 fungal-type DNA-binding domain"/>
    <property type="match status" value="1"/>
</dbReference>
<keyword evidence="5" id="KW-0804">Transcription</keyword>
<keyword evidence="1" id="KW-0479">Metal-binding</keyword>
<organism evidence="9 10">
    <name type="scientific">Periconia macrospinosa</name>
    <dbReference type="NCBI Taxonomy" id="97972"/>
    <lineage>
        <taxon>Eukaryota</taxon>
        <taxon>Fungi</taxon>
        <taxon>Dikarya</taxon>
        <taxon>Ascomycota</taxon>
        <taxon>Pezizomycotina</taxon>
        <taxon>Dothideomycetes</taxon>
        <taxon>Pleosporomycetidae</taxon>
        <taxon>Pleosporales</taxon>
        <taxon>Massarineae</taxon>
        <taxon>Periconiaceae</taxon>
        <taxon>Periconia</taxon>
    </lineage>
</organism>
<dbReference type="CDD" id="cd00067">
    <property type="entry name" value="GAL4"/>
    <property type="match status" value="1"/>
</dbReference>
<evidence type="ECO:0000313" key="10">
    <source>
        <dbReference type="Proteomes" id="UP000244855"/>
    </source>
</evidence>
<accession>A0A2V1DI69</accession>
<dbReference type="STRING" id="97972.A0A2V1DI69"/>
<dbReference type="GO" id="GO:0001228">
    <property type="term" value="F:DNA-binding transcription activator activity, RNA polymerase II-specific"/>
    <property type="evidence" value="ECO:0007669"/>
    <property type="project" value="TreeGrafter"/>
</dbReference>
<gene>
    <name evidence="9" type="ORF">DM02DRAFT_616190</name>
</gene>
<dbReference type="OrthoDB" id="4337792at2759"/>
<proteinExistence type="predicted"/>
<evidence type="ECO:0000256" key="3">
    <source>
        <dbReference type="ARBA" id="ARBA00023015"/>
    </source>
</evidence>
<evidence type="ECO:0000256" key="6">
    <source>
        <dbReference type="ARBA" id="ARBA00023242"/>
    </source>
</evidence>
<name>A0A2V1DI69_9PLEO</name>
<dbReference type="SMART" id="SM00906">
    <property type="entry name" value="Fungal_trans"/>
    <property type="match status" value="1"/>
</dbReference>
<dbReference type="GO" id="GO:0006351">
    <property type="term" value="P:DNA-templated transcription"/>
    <property type="evidence" value="ECO:0007669"/>
    <property type="project" value="InterPro"/>
</dbReference>
<dbReference type="InterPro" id="IPR007219">
    <property type="entry name" value="XnlR_reg_dom"/>
</dbReference>
<feature type="region of interest" description="Disordered" evidence="7">
    <location>
        <begin position="81"/>
        <end position="100"/>
    </location>
</feature>
<evidence type="ECO:0000256" key="1">
    <source>
        <dbReference type="ARBA" id="ARBA00022723"/>
    </source>
</evidence>
<keyword evidence="10" id="KW-1185">Reference proteome</keyword>
<keyword evidence="6" id="KW-0539">Nucleus</keyword>